<name>A0A8X7CSA9_9ARAC</name>
<dbReference type="AlphaFoldDB" id="A0A8X7CSA9"/>
<feature type="compositionally biased region" description="Acidic residues" evidence="1">
    <location>
        <begin position="1"/>
        <end position="10"/>
    </location>
</feature>
<keyword evidence="3" id="KW-1185">Reference proteome</keyword>
<accession>A0A8X7CSA9</accession>
<gene>
    <name evidence="2" type="ORF">TNIN_391801</name>
</gene>
<reference evidence="2" key="1">
    <citation type="submission" date="2020-08" db="EMBL/GenBank/DDBJ databases">
        <title>Multicomponent nature underlies the extraordinary mechanical properties of spider dragline silk.</title>
        <authorList>
            <person name="Kono N."/>
            <person name="Nakamura H."/>
            <person name="Mori M."/>
            <person name="Yoshida Y."/>
            <person name="Ohtoshi R."/>
            <person name="Malay A.D."/>
            <person name="Moran D.A.P."/>
            <person name="Tomita M."/>
            <person name="Numata K."/>
            <person name="Arakawa K."/>
        </authorList>
    </citation>
    <scope>NUCLEOTIDE SEQUENCE</scope>
</reference>
<comment type="caution">
    <text evidence="2">The sequence shown here is derived from an EMBL/GenBank/DDBJ whole genome shotgun (WGS) entry which is preliminary data.</text>
</comment>
<feature type="compositionally biased region" description="Polar residues" evidence="1">
    <location>
        <begin position="86"/>
        <end position="97"/>
    </location>
</feature>
<evidence type="ECO:0000256" key="1">
    <source>
        <dbReference type="SAM" id="MobiDB-lite"/>
    </source>
</evidence>
<dbReference type="EMBL" id="BMAV01020958">
    <property type="protein sequence ID" value="GFY74797.1"/>
    <property type="molecule type" value="Genomic_DNA"/>
</dbReference>
<protein>
    <submittedName>
        <fullName evidence="2">Uncharacterized protein</fullName>
    </submittedName>
</protein>
<feature type="region of interest" description="Disordered" evidence="1">
    <location>
        <begin position="1"/>
        <end position="35"/>
    </location>
</feature>
<proteinExistence type="predicted"/>
<feature type="region of interest" description="Disordered" evidence="1">
    <location>
        <begin position="85"/>
        <end position="136"/>
    </location>
</feature>
<evidence type="ECO:0000313" key="3">
    <source>
        <dbReference type="Proteomes" id="UP000886998"/>
    </source>
</evidence>
<evidence type="ECO:0000313" key="2">
    <source>
        <dbReference type="EMBL" id="GFY74797.1"/>
    </source>
</evidence>
<feature type="compositionally biased region" description="Basic and acidic residues" evidence="1">
    <location>
        <begin position="114"/>
        <end position="127"/>
    </location>
</feature>
<organism evidence="2 3">
    <name type="scientific">Trichonephila inaurata madagascariensis</name>
    <dbReference type="NCBI Taxonomy" id="2747483"/>
    <lineage>
        <taxon>Eukaryota</taxon>
        <taxon>Metazoa</taxon>
        <taxon>Ecdysozoa</taxon>
        <taxon>Arthropoda</taxon>
        <taxon>Chelicerata</taxon>
        <taxon>Arachnida</taxon>
        <taxon>Araneae</taxon>
        <taxon>Araneomorphae</taxon>
        <taxon>Entelegynae</taxon>
        <taxon>Araneoidea</taxon>
        <taxon>Nephilidae</taxon>
        <taxon>Trichonephila</taxon>
        <taxon>Trichonephila inaurata</taxon>
    </lineage>
</organism>
<dbReference type="Proteomes" id="UP000886998">
    <property type="component" value="Unassembled WGS sequence"/>
</dbReference>
<sequence>MEQQDYETTDMDSPRRTPTPPLLSADSTEQSPAAKEMETFKKFKLTCISELKAMPDHHPDETVSEIEETINLGISDIASFPHESVSKINTPKNSPYVTPTKRILSFNNNKTSNKRKEDSDFASKEANSETNFKPSD</sequence>